<dbReference type="AlphaFoldDB" id="A0A2A9NGM4"/>
<gene>
    <name evidence="2" type="ORF">AMATHDRAFT_85976</name>
</gene>
<accession>A0A2A9NGM4</accession>
<feature type="region of interest" description="Disordered" evidence="1">
    <location>
        <begin position="1"/>
        <end position="33"/>
    </location>
</feature>
<feature type="compositionally biased region" description="Polar residues" evidence="1">
    <location>
        <begin position="776"/>
        <end position="794"/>
    </location>
</feature>
<feature type="region of interest" description="Disordered" evidence="1">
    <location>
        <begin position="997"/>
        <end position="1051"/>
    </location>
</feature>
<feature type="region of interest" description="Disordered" evidence="1">
    <location>
        <begin position="200"/>
        <end position="294"/>
    </location>
</feature>
<feature type="compositionally biased region" description="Polar residues" evidence="1">
    <location>
        <begin position="874"/>
        <end position="886"/>
    </location>
</feature>
<evidence type="ECO:0000313" key="2">
    <source>
        <dbReference type="EMBL" id="PFH50155.1"/>
    </source>
</evidence>
<evidence type="ECO:0000256" key="1">
    <source>
        <dbReference type="SAM" id="MobiDB-lite"/>
    </source>
</evidence>
<keyword evidence="3" id="KW-1185">Reference proteome</keyword>
<feature type="region of interest" description="Disordered" evidence="1">
    <location>
        <begin position="57"/>
        <end position="80"/>
    </location>
</feature>
<dbReference type="Proteomes" id="UP000242287">
    <property type="component" value="Unassembled WGS sequence"/>
</dbReference>
<feature type="region of interest" description="Disordered" evidence="1">
    <location>
        <begin position="138"/>
        <end position="173"/>
    </location>
</feature>
<feature type="compositionally biased region" description="Gly residues" evidence="1">
    <location>
        <begin position="161"/>
        <end position="173"/>
    </location>
</feature>
<name>A0A2A9NGM4_9AGAR</name>
<feature type="compositionally biased region" description="Pro residues" evidence="1">
    <location>
        <begin position="202"/>
        <end position="213"/>
    </location>
</feature>
<organism evidence="2 3">
    <name type="scientific">Amanita thiersii Skay4041</name>
    <dbReference type="NCBI Taxonomy" id="703135"/>
    <lineage>
        <taxon>Eukaryota</taxon>
        <taxon>Fungi</taxon>
        <taxon>Dikarya</taxon>
        <taxon>Basidiomycota</taxon>
        <taxon>Agaricomycotina</taxon>
        <taxon>Agaricomycetes</taxon>
        <taxon>Agaricomycetidae</taxon>
        <taxon>Agaricales</taxon>
        <taxon>Pluteineae</taxon>
        <taxon>Amanitaceae</taxon>
        <taxon>Amanita</taxon>
    </lineage>
</organism>
<feature type="compositionally biased region" description="Basic and acidic residues" evidence="1">
    <location>
        <begin position="418"/>
        <end position="453"/>
    </location>
</feature>
<feature type="compositionally biased region" description="Low complexity" evidence="1">
    <location>
        <begin position="707"/>
        <end position="733"/>
    </location>
</feature>
<feature type="compositionally biased region" description="Basic residues" evidence="1">
    <location>
        <begin position="67"/>
        <end position="77"/>
    </location>
</feature>
<feature type="region of interest" description="Disordered" evidence="1">
    <location>
        <begin position="412"/>
        <end position="453"/>
    </location>
</feature>
<feature type="compositionally biased region" description="Low complexity" evidence="1">
    <location>
        <begin position="915"/>
        <end position="943"/>
    </location>
</feature>
<dbReference type="EMBL" id="KZ302010">
    <property type="protein sequence ID" value="PFH50155.1"/>
    <property type="molecule type" value="Genomic_DNA"/>
</dbReference>
<feature type="compositionally biased region" description="Low complexity" evidence="1">
    <location>
        <begin position="997"/>
        <end position="1012"/>
    </location>
</feature>
<feature type="compositionally biased region" description="Basic residues" evidence="1">
    <location>
        <begin position="253"/>
        <end position="268"/>
    </location>
</feature>
<dbReference type="OrthoDB" id="3254377at2759"/>
<feature type="compositionally biased region" description="Low complexity" evidence="1">
    <location>
        <begin position="509"/>
        <end position="519"/>
    </location>
</feature>
<feature type="compositionally biased region" description="Pro residues" evidence="1">
    <location>
        <begin position="18"/>
        <end position="28"/>
    </location>
</feature>
<feature type="compositionally biased region" description="Low complexity" evidence="1">
    <location>
        <begin position="237"/>
        <end position="252"/>
    </location>
</feature>
<feature type="region of interest" description="Disordered" evidence="1">
    <location>
        <begin position="707"/>
        <end position="820"/>
    </location>
</feature>
<evidence type="ECO:0000313" key="3">
    <source>
        <dbReference type="Proteomes" id="UP000242287"/>
    </source>
</evidence>
<feature type="compositionally biased region" description="Low complexity" evidence="1">
    <location>
        <begin position="269"/>
        <end position="294"/>
    </location>
</feature>
<reference evidence="2 3" key="1">
    <citation type="submission" date="2014-02" db="EMBL/GenBank/DDBJ databases">
        <title>Transposable element dynamics among asymbiotic and ectomycorrhizal Amanita fungi.</title>
        <authorList>
            <consortium name="DOE Joint Genome Institute"/>
            <person name="Hess J."/>
            <person name="Skrede I."/>
            <person name="Wolfe B."/>
            <person name="LaButti K."/>
            <person name="Ohm R.A."/>
            <person name="Grigoriev I.V."/>
            <person name="Pringle A."/>
        </authorList>
    </citation>
    <scope>NUCLEOTIDE SEQUENCE [LARGE SCALE GENOMIC DNA]</scope>
    <source>
        <strain evidence="2 3">SKay4041</strain>
    </source>
</reference>
<sequence length="1153" mass="121748">MDLPVPVNGDVDVDVTPLTPPSSLPPPHESTTTTSIVAPHARAPPPLLHAYTYTAAPPIRTPLPPLPRHRSHRHRERNRYSLTHLSTDTTATLPEYAPPAPPALSVPGVLVEGEAGGWPLLRGGGMSQHQELQHSMLDKPPEYSYPDSADEADEETDSIGSGCGNGSGSGSAGEDGLGLGLGVGGGLGGLGPLPLSLALPGSSPPLPPPPVPPVRRKMKRFSSSASPSSRGRVYYGQQQQQQNSYYNHQQQHYSHHHHHHHHHHHRQSHAAARSYHYPPHPLNYHPQQHYQAQPSQQASYYYNNGNNVNNVLGGGMPRGREHQQQQQYHHHQPGMYNKKYKSAISLPLPSPTEDPYLDSLLERSVHALEMSNTLLQSSISTQTGLSALLVDEGGGGGSGGANGEVGQVAVGIGVSSDGKGKGEDSKERKEQEQEERESRKKEQEEGKKEEAKEAEVWLQHLEDIKKDVERLFMDDNGKGEEGSIGRGRGRDGSGEGGEQDPGADHTAVSSSVPISSSMSARKAYKRRPSQLELQEARDRTVVGATSRLTYSPHRRSRLVAPPPRAVTQYCVAADSESVALPSTLGIRSSATSTKGGLMTQPAASASNLSLHSVPLSPQVTDKLPVPTTPAYNMLAAFVARAPSTSTSTTPSSSFTAPSFLSSLVPTLRRGRSGSSVSGEGVMSTIIAPVPGPALSPSLLRGTSMGMNTSTSTNTAAAAGGVGPTSTSTTTMTTTKRRSTMMEGPRVRPDTTTSLLNSTSTVTTTSNSSSNLIINSRAIQQPPQNSTANTTTPNTLFHVHRPMTPPTEESSADVSSSSSDGCLAKQTVLSLRKILDEQPQQQHQCVNGFAGEGKLHKPPLKVPVFLPRTPAPAPQASTSNATASISRLFTKAVHTSSTRPPSPPRQSAMKGRNNHSTTSSSSATPPEGEASSSTGTTTTTIGTGTAPGNNISNKPNASVEVATAHITLLPELLSAGVARAFGVRTGNMVVGGLLHADSSTTTATNSASSSGRSTPKRISFAEPPESVRGNGDGRLSRFKERQAQRRRRKGLAGRVVVGGRRGAWLSSDMRSGEGGGTGLSIGSRGESASLVEPASPGLASGWWPGWLTGGSGVGGMYVSRYEDRMEDRMNRSWGGMGRMAASPGFGGGFDDWGM</sequence>
<feature type="compositionally biased region" description="Low complexity" evidence="1">
    <location>
        <begin position="1"/>
        <end position="17"/>
    </location>
</feature>
<feature type="compositionally biased region" description="Acidic residues" evidence="1">
    <location>
        <begin position="148"/>
        <end position="157"/>
    </location>
</feature>
<feature type="compositionally biased region" description="Low complexity" evidence="1">
    <location>
        <begin position="750"/>
        <end position="775"/>
    </location>
</feature>
<feature type="region of interest" description="Disordered" evidence="1">
    <location>
        <begin position="474"/>
        <end position="538"/>
    </location>
</feature>
<dbReference type="STRING" id="703135.A0A2A9NGM4"/>
<proteinExistence type="predicted"/>
<protein>
    <submittedName>
        <fullName evidence="2">Uncharacterized protein</fullName>
    </submittedName>
</protein>
<feature type="compositionally biased region" description="Basic and acidic residues" evidence="1">
    <location>
        <begin position="1033"/>
        <end position="1042"/>
    </location>
</feature>
<feature type="compositionally biased region" description="Basic and acidic residues" evidence="1">
    <location>
        <begin position="474"/>
        <end position="493"/>
    </location>
</feature>
<feature type="region of interest" description="Disordered" evidence="1">
    <location>
        <begin position="860"/>
        <end position="951"/>
    </location>
</feature>